<keyword evidence="5" id="KW-0574">Periplasm</keyword>
<keyword evidence="7" id="KW-1185">Reference proteome</keyword>
<organism evidence="6 7">
    <name type="scientific">Svornostia abyssi</name>
    <dbReference type="NCBI Taxonomy" id="2898438"/>
    <lineage>
        <taxon>Bacteria</taxon>
        <taxon>Bacillati</taxon>
        <taxon>Actinomycetota</taxon>
        <taxon>Thermoleophilia</taxon>
        <taxon>Solirubrobacterales</taxon>
        <taxon>Baekduiaceae</taxon>
        <taxon>Svornostia</taxon>
    </lineage>
</organism>
<evidence type="ECO:0000256" key="5">
    <source>
        <dbReference type="ARBA" id="ARBA00022764"/>
    </source>
</evidence>
<dbReference type="Pfam" id="PF13531">
    <property type="entry name" value="SBP_bac_11"/>
    <property type="match status" value="1"/>
</dbReference>
<evidence type="ECO:0000256" key="4">
    <source>
        <dbReference type="ARBA" id="ARBA00022729"/>
    </source>
</evidence>
<evidence type="ECO:0000313" key="7">
    <source>
        <dbReference type="Proteomes" id="UP001058860"/>
    </source>
</evidence>
<dbReference type="Gene3D" id="3.40.190.10">
    <property type="entry name" value="Periplasmic binding protein-like II"/>
    <property type="match status" value="2"/>
</dbReference>
<evidence type="ECO:0000256" key="2">
    <source>
        <dbReference type="ARBA" id="ARBA00006099"/>
    </source>
</evidence>
<name>A0ABY5PC62_9ACTN</name>
<evidence type="ECO:0000313" key="6">
    <source>
        <dbReference type="EMBL" id="UUY02223.1"/>
    </source>
</evidence>
<gene>
    <name evidence="6" type="ORF">LRS13_16070</name>
</gene>
<dbReference type="PANTHER" id="PTHR30368">
    <property type="entry name" value="SULFATE-BINDING PROTEIN"/>
    <property type="match status" value="1"/>
</dbReference>
<evidence type="ECO:0000256" key="3">
    <source>
        <dbReference type="ARBA" id="ARBA00022448"/>
    </source>
</evidence>
<reference evidence="7" key="1">
    <citation type="submission" date="2021-11" db="EMBL/GenBank/DDBJ databases">
        <title>Cultivation dependent microbiological survey of springs from the worlds oldest radium mine currently devoted to the extraction of radon-saturated water.</title>
        <authorList>
            <person name="Kapinusova G."/>
            <person name="Smrhova T."/>
            <person name="Strejcek M."/>
            <person name="Suman J."/>
            <person name="Jani K."/>
            <person name="Pajer P."/>
            <person name="Uhlik O."/>
        </authorList>
    </citation>
    <scope>NUCLEOTIDE SEQUENCE [LARGE SCALE GENOMIC DNA]</scope>
    <source>
        <strain evidence="7">J379</strain>
    </source>
</reference>
<dbReference type="RefSeq" id="WP_353862756.1">
    <property type="nucleotide sequence ID" value="NZ_CP088295.1"/>
</dbReference>
<keyword evidence="4" id="KW-0732">Signal</keyword>
<proteinExistence type="inferred from homology"/>
<comment type="subcellular location">
    <subcellularLocation>
        <location evidence="1">Periplasm</location>
    </subcellularLocation>
</comment>
<protein>
    <submittedName>
        <fullName evidence="6">Sulfate ABC transporter substrate-binding protein</fullName>
    </submittedName>
</protein>
<dbReference type="PANTHER" id="PTHR30368:SF2">
    <property type="entry name" value="SULFATE-BINDING PROTEIN"/>
    <property type="match status" value="1"/>
</dbReference>
<dbReference type="NCBIfam" id="TIGR00971">
    <property type="entry name" value="3a0106s03"/>
    <property type="match status" value="1"/>
</dbReference>
<comment type="similarity">
    <text evidence="2">Belongs to the prokaryotic sulfate-binding protein family.</text>
</comment>
<accession>A0ABY5PC62</accession>
<evidence type="ECO:0000256" key="1">
    <source>
        <dbReference type="ARBA" id="ARBA00004418"/>
    </source>
</evidence>
<dbReference type="Proteomes" id="UP001058860">
    <property type="component" value="Chromosome"/>
</dbReference>
<sequence>MTSRRPSSPASPADVVALSLEPDVTKLVDEKLVAPDWNQTPTKGFVTNSVVVLGVRKGNPKNIKGWADLVKPGVEVITPNPFTSGGARWNVMAAYGSQIQQGKTEEQAVDYLEQLFKNVPVQDKSARESLQTFTGGKGDVLISYENEAITAQQKGEEIEYVIPDETILIQNPIAVTTESKNAELAQAFVDYAVSEPAQQVFVEKGYRSVIPELNDEKTYPTPSGLFEITEFGGWDTVMKKFFDPEDSIMQQIQESLGVSTS</sequence>
<dbReference type="InterPro" id="IPR005669">
    <property type="entry name" value="Thiosulph/SO4-bd"/>
</dbReference>
<dbReference type="EMBL" id="CP088295">
    <property type="protein sequence ID" value="UUY02223.1"/>
    <property type="molecule type" value="Genomic_DNA"/>
</dbReference>
<keyword evidence="3" id="KW-0813">Transport</keyword>
<dbReference type="SUPFAM" id="SSF53850">
    <property type="entry name" value="Periplasmic binding protein-like II"/>
    <property type="match status" value="1"/>
</dbReference>